<dbReference type="OrthoDB" id="5847305at2759"/>
<evidence type="ECO:0000313" key="1">
    <source>
        <dbReference type="EMBL" id="VDP18448.1"/>
    </source>
</evidence>
<dbReference type="WBParaSite" id="HPBE_0002014401-mRNA-1">
    <property type="protein sequence ID" value="HPBE_0002014401-mRNA-1"/>
    <property type="gene ID" value="HPBE_0002014401"/>
</dbReference>
<organism evidence="2 3">
    <name type="scientific">Heligmosomoides polygyrus</name>
    <name type="common">Parasitic roundworm</name>
    <dbReference type="NCBI Taxonomy" id="6339"/>
    <lineage>
        <taxon>Eukaryota</taxon>
        <taxon>Metazoa</taxon>
        <taxon>Ecdysozoa</taxon>
        <taxon>Nematoda</taxon>
        <taxon>Chromadorea</taxon>
        <taxon>Rhabditida</taxon>
        <taxon>Rhabditina</taxon>
        <taxon>Rhabditomorpha</taxon>
        <taxon>Strongyloidea</taxon>
        <taxon>Heligmosomidae</taxon>
        <taxon>Heligmosomoides</taxon>
    </lineage>
</organism>
<sequence length="240" mass="27128">MWETRWSCSKSRDIGRGFKAVLSGSRRTTSSAGNVSERFRDAIASVERFDDRLVKIVAVVEQRRGHFFSAYVPQSGCSEQTKDEFWSLLDEKTAEVPSEDMIVVAGDLVVTSEQRKTAQLSWWLWLWVAQRRCDGDYFEEISNVEFAHPAIPFASPVYCSVQKIAVSETEAALRKMKSGKATGPDDLPTVLWKSMGWCPADWLTEFFNQVVAEEKVPESWQQSTTIPIWKKKGSPAVCTS</sequence>
<dbReference type="AlphaFoldDB" id="A0A183GD47"/>
<evidence type="ECO:0000313" key="2">
    <source>
        <dbReference type="Proteomes" id="UP000050761"/>
    </source>
</evidence>
<reference evidence="3" key="2">
    <citation type="submission" date="2019-09" db="UniProtKB">
        <authorList>
            <consortium name="WormBaseParasite"/>
        </authorList>
    </citation>
    <scope>IDENTIFICATION</scope>
</reference>
<reference evidence="1 2" key="1">
    <citation type="submission" date="2018-11" db="EMBL/GenBank/DDBJ databases">
        <authorList>
            <consortium name="Pathogen Informatics"/>
        </authorList>
    </citation>
    <scope>NUCLEOTIDE SEQUENCE [LARGE SCALE GENOMIC DNA]</scope>
</reference>
<dbReference type="EMBL" id="UZAH01031897">
    <property type="protein sequence ID" value="VDP18448.1"/>
    <property type="molecule type" value="Genomic_DNA"/>
</dbReference>
<dbReference type="Proteomes" id="UP000050761">
    <property type="component" value="Unassembled WGS sequence"/>
</dbReference>
<keyword evidence="2" id="KW-1185">Reference proteome</keyword>
<protein>
    <submittedName>
        <fullName evidence="1 3">Uncharacterized protein</fullName>
    </submittedName>
</protein>
<accession>A0A183GD47</accession>
<dbReference type="PANTHER" id="PTHR19446">
    <property type="entry name" value="REVERSE TRANSCRIPTASES"/>
    <property type="match status" value="1"/>
</dbReference>
<evidence type="ECO:0000313" key="3">
    <source>
        <dbReference type="WBParaSite" id="HPBE_0002014401-mRNA-1"/>
    </source>
</evidence>
<gene>
    <name evidence="1" type="ORF">HPBE_LOCUS20143</name>
</gene>
<proteinExistence type="predicted"/>
<accession>A0A3P8CBJ2</accession>
<name>A0A183GD47_HELPZ</name>